<keyword evidence="1" id="KW-1133">Transmembrane helix</keyword>
<evidence type="ECO:0000313" key="3">
    <source>
        <dbReference type="Proteomes" id="UP000059680"/>
    </source>
</evidence>
<dbReference type="eggNOG" id="ENOG502R7YD">
    <property type="taxonomic scope" value="Eukaryota"/>
</dbReference>
<evidence type="ECO:0000313" key="2">
    <source>
        <dbReference type="EMBL" id="BAS69915.1"/>
    </source>
</evidence>
<keyword evidence="1" id="KW-0812">Transmembrane</keyword>
<keyword evidence="1" id="KW-0472">Membrane</keyword>
<name>A0A0P0UX34_ORYSJ</name>
<dbReference type="Gramene" id="Os01t0100650-00">
    <property type="protein sequence ID" value="Os01t0100650-00"/>
    <property type="gene ID" value="Os01g0100650"/>
</dbReference>
<accession>A0A0P0UX34</accession>
<dbReference type="AlphaFoldDB" id="A0A0P0UX34"/>
<feature type="transmembrane region" description="Helical" evidence="1">
    <location>
        <begin position="34"/>
        <end position="59"/>
    </location>
</feature>
<feature type="transmembrane region" description="Helical" evidence="1">
    <location>
        <begin position="104"/>
        <end position="126"/>
    </location>
</feature>
<proteinExistence type="predicted"/>
<sequence>PTLHLPSQLDSYLPFRTGPSLPSTPGSRRACTNILFAAPTCSLFSSSGLTLLAALLLLVRQLCLHGFPVCNLILPFSTYLLSSLPPAVRGFNLFLLLSAGSFPLPFFTAAVSVGLSTFLPSACAIIR</sequence>
<feature type="transmembrane region" description="Helical" evidence="1">
    <location>
        <begin position="66"/>
        <end position="84"/>
    </location>
</feature>
<organism evidence="2 3">
    <name type="scientific">Oryza sativa subsp. japonica</name>
    <name type="common">Rice</name>
    <dbReference type="NCBI Taxonomy" id="39947"/>
    <lineage>
        <taxon>Eukaryota</taxon>
        <taxon>Viridiplantae</taxon>
        <taxon>Streptophyta</taxon>
        <taxon>Embryophyta</taxon>
        <taxon>Tracheophyta</taxon>
        <taxon>Spermatophyta</taxon>
        <taxon>Magnoliopsida</taxon>
        <taxon>Liliopsida</taxon>
        <taxon>Poales</taxon>
        <taxon>Poaceae</taxon>
        <taxon>BOP clade</taxon>
        <taxon>Oryzoideae</taxon>
        <taxon>Oryzeae</taxon>
        <taxon>Oryzinae</taxon>
        <taxon>Oryza</taxon>
        <taxon>Oryza sativa</taxon>
    </lineage>
</organism>
<dbReference type="EMBL" id="AP014957">
    <property type="protein sequence ID" value="BAS69915.1"/>
    <property type="molecule type" value="Genomic_DNA"/>
</dbReference>
<reference evidence="2 3" key="3">
    <citation type="journal article" date="2013" name="Rice">
        <title>Improvement of the Oryza sativa Nipponbare reference genome using next generation sequence and optical map data.</title>
        <authorList>
            <person name="Kawahara Y."/>
            <person name="de la Bastide M."/>
            <person name="Hamilton J.P."/>
            <person name="Kanamori H."/>
            <person name="McCombie W.R."/>
            <person name="Ouyang S."/>
            <person name="Schwartz D.C."/>
            <person name="Tanaka T."/>
            <person name="Wu J."/>
            <person name="Zhou S."/>
            <person name="Childs K.L."/>
            <person name="Davidson R.M."/>
            <person name="Lin H."/>
            <person name="Quesada-Ocampo L."/>
            <person name="Vaillancourt B."/>
            <person name="Sakai H."/>
            <person name="Lee S.S."/>
            <person name="Kim J."/>
            <person name="Numa H."/>
            <person name="Itoh T."/>
            <person name="Buell C.R."/>
            <person name="Matsumoto T."/>
        </authorList>
    </citation>
    <scope>NUCLEOTIDE SEQUENCE [LARGE SCALE GENOMIC DNA]</scope>
    <source>
        <strain evidence="3">cv. Nipponbare</strain>
    </source>
</reference>
<keyword evidence="3" id="KW-1185">Reference proteome</keyword>
<protein>
    <submittedName>
        <fullName evidence="2">Os01g0100650 protein</fullName>
    </submittedName>
</protein>
<feature type="non-terminal residue" evidence="2">
    <location>
        <position position="1"/>
    </location>
</feature>
<gene>
    <name evidence="2" type="ordered locus">Os01g0100650</name>
    <name evidence="2" type="ORF">OSNPB_010100650</name>
</gene>
<reference evidence="2 3" key="2">
    <citation type="journal article" date="2013" name="Plant Cell Physiol.">
        <title>Rice Annotation Project Database (RAP-DB): an integrative and interactive database for rice genomics.</title>
        <authorList>
            <person name="Sakai H."/>
            <person name="Lee S.S."/>
            <person name="Tanaka T."/>
            <person name="Numa H."/>
            <person name="Kim J."/>
            <person name="Kawahara Y."/>
            <person name="Wakimoto H."/>
            <person name="Yang C.C."/>
            <person name="Iwamoto M."/>
            <person name="Abe T."/>
            <person name="Yamada Y."/>
            <person name="Muto A."/>
            <person name="Inokuchi H."/>
            <person name="Ikemura T."/>
            <person name="Matsumoto T."/>
            <person name="Sasaki T."/>
            <person name="Itoh T."/>
        </authorList>
    </citation>
    <scope>NUCLEOTIDE SEQUENCE [LARGE SCALE GENOMIC DNA]</scope>
    <source>
        <strain evidence="3">cv. Nipponbare</strain>
    </source>
</reference>
<evidence type="ECO:0000256" key="1">
    <source>
        <dbReference type="SAM" id="Phobius"/>
    </source>
</evidence>
<dbReference type="Proteomes" id="UP000059680">
    <property type="component" value="Chromosome 1"/>
</dbReference>
<dbReference type="PaxDb" id="39947-A0A0P0UX34"/>
<reference evidence="3" key="1">
    <citation type="journal article" date="2005" name="Nature">
        <title>The map-based sequence of the rice genome.</title>
        <authorList>
            <consortium name="International rice genome sequencing project (IRGSP)"/>
            <person name="Matsumoto T."/>
            <person name="Wu J."/>
            <person name="Kanamori H."/>
            <person name="Katayose Y."/>
            <person name="Fujisawa M."/>
            <person name="Namiki N."/>
            <person name="Mizuno H."/>
            <person name="Yamamoto K."/>
            <person name="Antonio B.A."/>
            <person name="Baba T."/>
            <person name="Sakata K."/>
            <person name="Nagamura Y."/>
            <person name="Aoki H."/>
            <person name="Arikawa K."/>
            <person name="Arita K."/>
            <person name="Bito T."/>
            <person name="Chiden Y."/>
            <person name="Fujitsuka N."/>
            <person name="Fukunaka R."/>
            <person name="Hamada M."/>
            <person name="Harada C."/>
            <person name="Hayashi A."/>
            <person name="Hijishita S."/>
            <person name="Honda M."/>
            <person name="Hosokawa S."/>
            <person name="Ichikawa Y."/>
            <person name="Idonuma A."/>
            <person name="Iijima M."/>
            <person name="Ikeda M."/>
            <person name="Ikeno M."/>
            <person name="Ito K."/>
            <person name="Ito S."/>
            <person name="Ito T."/>
            <person name="Ito Y."/>
            <person name="Ito Y."/>
            <person name="Iwabuchi A."/>
            <person name="Kamiya K."/>
            <person name="Karasawa W."/>
            <person name="Kurita K."/>
            <person name="Katagiri S."/>
            <person name="Kikuta A."/>
            <person name="Kobayashi H."/>
            <person name="Kobayashi N."/>
            <person name="Machita K."/>
            <person name="Maehara T."/>
            <person name="Masukawa M."/>
            <person name="Mizubayashi T."/>
            <person name="Mukai Y."/>
            <person name="Nagasaki H."/>
            <person name="Nagata Y."/>
            <person name="Naito S."/>
            <person name="Nakashima M."/>
            <person name="Nakama Y."/>
            <person name="Nakamichi Y."/>
            <person name="Nakamura M."/>
            <person name="Meguro A."/>
            <person name="Negishi M."/>
            <person name="Ohta I."/>
            <person name="Ohta T."/>
            <person name="Okamoto M."/>
            <person name="Ono N."/>
            <person name="Saji S."/>
            <person name="Sakaguchi M."/>
            <person name="Sakai K."/>
            <person name="Shibata M."/>
            <person name="Shimokawa T."/>
            <person name="Song J."/>
            <person name="Takazaki Y."/>
            <person name="Terasawa K."/>
            <person name="Tsugane M."/>
            <person name="Tsuji K."/>
            <person name="Ueda S."/>
            <person name="Waki K."/>
            <person name="Yamagata H."/>
            <person name="Yamamoto M."/>
            <person name="Yamamoto S."/>
            <person name="Yamane H."/>
            <person name="Yoshiki S."/>
            <person name="Yoshihara R."/>
            <person name="Yukawa K."/>
            <person name="Zhong H."/>
            <person name="Yano M."/>
            <person name="Yuan Q."/>
            <person name="Ouyang S."/>
            <person name="Liu J."/>
            <person name="Jones K.M."/>
            <person name="Gansberger K."/>
            <person name="Moffat K."/>
            <person name="Hill J."/>
            <person name="Bera J."/>
            <person name="Fadrosh D."/>
            <person name="Jin S."/>
            <person name="Johri S."/>
            <person name="Kim M."/>
            <person name="Overton L."/>
            <person name="Reardon M."/>
            <person name="Tsitrin T."/>
            <person name="Vuong H."/>
            <person name="Weaver B."/>
            <person name="Ciecko A."/>
            <person name="Tallon L."/>
            <person name="Jackson J."/>
            <person name="Pai G."/>
            <person name="Aken S.V."/>
            <person name="Utterback T."/>
            <person name="Reidmuller S."/>
            <person name="Feldblyum T."/>
            <person name="Hsiao J."/>
            <person name="Zismann V."/>
            <person name="Iobst S."/>
            <person name="de Vazeille A.R."/>
            <person name="Buell C.R."/>
            <person name="Ying K."/>
            <person name="Li Y."/>
            <person name="Lu T."/>
            <person name="Huang Y."/>
            <person name="Zhao Q."/>
            <person name="Feng Q."/>
            <person name="Zhang L."/>
            <person name="Zhu J."/>
            <person name="Weng Q."/>
            <person name="Mu J."/>
            <person name="Lu Y."/>
            <person name="Fan D."/>
            <person name="Liu Y."/>
            <person name="Guan J."/>
            <person name="Zhang Y."/>
            <person name="Yu S."/>
            <person name="Liu X."/>
            <person name="Zhang Y."/>
            <person name="Hong G."/>
            <person name="Han B."/>
            <person name="Choisne N."/>
            <person name="Demange N."/>
            <person name="Orjeda G."/>
            <person name="Samain S."/>
            <person name="Cattolico L."/>
            <person name="Pelletier E."/>
            <person name="Couloux A."/>
            <person name="Segurens B."/>
            <person name="Wincker P."/>
            <person name="D'Hont A."/>
            <person name="Scarpelli C."/>
            <person name="Weissenbach J."/>
            <person name="Salanoubat M."/>
            <person name="Quetier F."/>
            <person name="Yu Y."/>
            <person name="Kim H.R."/>
            <person name="Rambo T."/>
            <person name="Currie J."/>
            <person name="Collura K."/>
            <person name="Luo M."/>
            <person name="Yang T."/>
            <person name="Ammiraju J.S.S."/>
            <person name="Engler F."/>
            <person name="Soderlund C."/>
            <person name="Wing R.A."/>
            <person name="Palmer L.E."/>
            <person name="de la Bastide M."/>
            <person name="Spiegel L."/>
            <person name="Nascimento L."/>
            <person name="Zutavern T."/>
            <person name="O'Shaughnessy A."/>
            <person name="Dike S."/>
            <person name="Dedhia N."/>
            <person name="Preston R."/>
            <person name="Balija V."/>
            <person name="McCombie W.R."/>
            <person name="Chow T."/>
            <person name="Chen H."/>
            <person name="Chung M."/>
            <person name="Chen C."/>
            <person name="Shaw J."/>
            <person name="Wu H."/>
            <person name="Hsiao K."/>
            <person name="Chao Y."/>
            <person name="Chu M."/>
            <person name="Cheng C."/>
            <person name="Hour A."/>
            <person name="Lee P."/>
            <person name="Lin S."/>
            <person name="Lin Y."/>
            <person name="Liou J."/>
            <person name="Liu S."/>
            <person name="Hsing Y."/>
            <person name="Raghuvanshi S."/>
            <person name="Mohanty A."/>
            <person name="Bharti A.K."/>
            <person name="Gaur A."/>
            <person name="Gupta V."/>
            <person name="Kumar D."/>
            <person name="Ravi V."/>
            <person name="Vij S."/>
            <person name="Kapur A."/>
            <person name="Khurana P."/>
            <person name="Khurana P."/>
            <person name="Khurana J.P."/>
            <person name="Tyagi A.K."/>
            <person name="Gaikwad K."/>
            <person name="Singh A."/>
            <person name="Dalal V."/>
            <person name="Srivastava S."/>
            <person name="Dixit A."/>
            <person name="Pal A.K."/>
            <person name="Ghazi I.A."/>
            <person name="Yadav M."/>
            <person name="Pandit A."/>
            <person name="Bhargava A."/>
            <person name="Sureshbabu K."/>
            <person name="Batra K."/>
            <person name="Sharma T.R."/>
            <person name="Mohapatra T."/>
            <person name="Singh N.K."/>
            <person name="Messing J."/>
            <person name="Nelson A.B."/>
            <person name="Fuks G."/>
            <person name="Kavchok S."/>
            <person name="Keizer G."/>
            <person name="Linton E."/>
            <person name="Llaca V."/>
            <person name="Song R."/>
            <person name="Tanyolac B."/>
            <person name="Young S."/>
            <person name="Ho-Il K."/>
            <person name="Hahn J.H."/>
            <person name="Sangsakoo G."/>
            <person name="Vanavichit A."/>
            <person name="de Mattos Luiz.A.T."/>
            <person name="Zimmer P.D."/>
            <person name="Malone G."/>
            <person name="Dellagostin O."/>
            <person name="de Oliveira A.C."/>
            <person name="Bevan M."/>
            <person name="Bancroft I."/>
            <person name="Minx P."/>
            <person name="Cordum H."/>
            <person name="Wilson R."/>
            <person name="Cheng Z."/>
            <person name="Jin W."/>
            <person name="Jiang J."/>
            <person name="Leong S.A."/>
            <person name="Iwama H."/>
            <person name="Gojobori T."/>
            <person name="Itoh T."/>
            <person name="Niimura Y."/>
            <person name="Fujii Y."/>
            <person name="Habara T."/>
            <person name="Sakai H."/>
            <person name="Sato Y."/>
            <person name="Wilson G."/>
            <person name="Kumar K."/>
            <person name="McCouch S."/>
            <person name="Juretic N."/>
            <person name="Hoen D."/>
            <person name="Wright S."/>
            <person name="Bruskiewich R."/>
            <person name="Bureau T."/>
            <person name="Miyao A."/>
            <person name="Hirochika H."/>
            <person name="Nishikawa T."/>
            <person name="Kadowaki K."/>
            <person name="Sugiura M."/>
            <person name="Burr B."/>
            <person name="Sasaki T."/>
        </authorList>
    </citation>
    <scope>NUCLEOTIDE SEQUENCE [LARGE SCALE GENOMIC DNA]</scope>
    <source>
        <strain evidence="3">cv. Nipponbare</strain>
    </source>
</reference>
<dbReference type="InParanoid" id="A0A0P0UX34"/>